<protein>
    <submittedName>
        <fullName evidence="6">Putative dehydrogenase</fullName>
    </submittedName>
</protein>
<dbReference type="Pfam" id="PF01408">
    <property type="entry name" value="GFO_IDH_MocA"/>
    <property type="match status" value="1"/>
</dbReference>
<evidence type="ECO:0000313" key="7">
    <source>
        <dbReference type="Proteomes" id="UP000317209"/>
    </source>
</evidence>
<sequence length="344" mass="36591">MLPEHFPTPTLYRADAGEPSLRWGIVGPGWIAGEFAKALRAHTSQRLVAVSSRSSERGGEFAAAHGIDRVHTSLDALVNDPEVDVIYVATPPSDHLRVGLAAIAAGKHVLIEKPIVVSAAEARQLTDAARSAGTLVMEGMWTRYLPQTSVIQQLLADRVLGDISAVLADHGQSIAAGPEHRLFRPELGGGALLDLGIYPVQFSSMVLGAPTEVLASGRMTDTRVDAFSTLVLTHEGGAQSTLHSSIVARTPMTGVIAGSEASIVLDGPFYNPTTFSIVGADYLSTPITWADPTGLQWFDGLAWEANALARFVGEGRVESPVHTHEETISILATIDEARAQLARR</sequence>
<evidence type="ECO:0000256" key="1">
    <source>
        <dbReference type="ARBA" id="ARBA00010928"/>
    </source>
</evidence>
<evidence type="ECO:0000259" key="4">
    <source>
        <dbReference type="Pfam" id="PF01408"/>
    </source>
</evidence>
<dbReference type="InterPro" id="IPR050984">
    <property type="entry name" value="Gfo/Idh/MocA_domain"/>
</dbReference>
<feature type="domain" description="GFO/IDH/MocA-like oxidoreductase" evidence="5">
    <location>
        <begin position="151"/>
        <end position="263"/>
    </location>
</feature>
<dbReference type="InterPro" id="IPR000683">
    <property type="entry name" value="Gfo/Idh/MocA-like_OxRdtase_N"/>
</dbReference>
<keyword evidence="3" id="KW-0520">NAD</keyword>
<accession>A0A543BL51</accession>
<comment type="caution">
    <text evidence="6">The sequence shown here is derived from an EMBL/GenBank/DDBJ whole genome shotgun (WGS) entry which is preliminary data.</text>
</comment>
<evidence type="ECO:0000313" key="6">
    <source>
        <dbReference type="EMBL" id="TQL85567.1"/>
    </source>
</evidence>
<evidence type="ECO:0000256" key="3">
    <source>
        <dbReference type="ARBA" id="ARBA00023027"/>
    </source>
</evidence>
<dbReference type="EMBL" id="VFOX01000001">
    <property type="protein sequence ID" value="TQL85567.1"/>
    <property type="molecule type" value="Genomic_DNA"/>
</dbReference>
<dbReference type="SUPFAM" id="SSF55347">
    <property type="entry name" value="Glyceraldehyde-3-phosphate dehydrogenase-like, C-terminal domain"/>
    <property type="match status" value="1"/>
</dbReference>
<dbReference type="OrthoDB" id="9815825at2"/>
<evidence type="ECO:0000259" key="5">
    <source>
        <dbReference type="Pfam" id="PF22725"/>
    </source>
</evidence>
<proteinExistence type="inferred from homology"/>
<dbReference type="RefSeq" id="WP_141871504.1">
    <property type="nucleotide sequence ID" value="NZ_VFOX01000001.1"/>
</dbReference>
<gene>
    <name evidence="6" type="ORF">FB560_1189</name>
</gene>
<dbReference type="Proteomes" id="UP000317209">
    <property type="component" value="Unassembled WGS sequence"/>
</dbReference>
<name>A0A543BL51_9MICO</name>
<dbReference type="GO" id="GO:0016491">
    <property type="term" value="F:oxidoreductase activity"/>
    <property type="evidence" value="ECO:0007669"/>
    <property type="project" value="UniProtKB-KW"/>
</dbReference>
<dbReference type="InterPro" id="IPR055170">
    <property type="entry name" value="GFO_IDH_MocA-like_dom"/>
</dbReference>
<dbReference type="Gene3D" id="3.30.360.10">
    <property type="entry name" value="Dihydrodipicolinate Reductase, domain 2"/>
    <property type="match status" value="1"/>
</dbReference>
<reference evidence="6 7" key="1">
    <citation type="submission" date="2019-06" db="EMBL/GenBank/DDBJ databases">
        <title>Sequencing the genomes of 1000 actinobacteria strains.</title>
        <authorList>
            <person name="Klenk H.-P."/>
        </authorList>
    </citation>
    <scope>NUCLEOTIDE SEQUENCE [LARGE SCALE GENOMIC DNA]</scope>
    <source>
        <strain evidence="6 7">DSM 20169</strain>
    </source>
</reference>
<keyword evidence="2" id="KW-0560">Oxidoreductase</keyword>
<dbReference type="Pfam" id="PF22725">
    <property type="entry name" value="GFO_IDH_MocA_C3"/>
    <property type="match status" value="1"/>
</dbReference>
<dbReference type="AlphaFoldDB" id="A0A543BL51"/>
<feature type="domain" description="Gfo/Idh/MocA-like oxidoreductase N-terminal" evidence="4">
    <location>
        <begin position="21"/>
        <end position="139"/>
    </location>
</feature>
<dbReference type="SUPFAM" id="SSF51735">
    <property type="entry name" value="NAD(P)-binding Rossmann-fold domains"/>
    <property type="match status" value="1"/>
</dbReference>
<organism evidence="6 7">
    <name type="scientific">Microbacterium saperdae</name>
    <dbReference type="NCBI Taxonomy" id="69368"/>
    <lineage>
        <taxon>Bacteria</taxon>
        <taxon>Bacillati</taxon>
        <taxon>Actinomycetota</taxon>
        <taxon>Actinomycetes</taxon>
        <taxon>Micrococcales</taxon>
        <taxon>Microbacteriaceae</taxon>
        <taxon>Microbacterium</taxon>
    </lineage>
</organism>
<comment type="similarity">
    <text evidence="1">Belongs to the Gfo/Idh/MocA family.</text>
</comment>
<dbReference type="PANTHER" id="PTHR22604">
    <property type="entry name" value="OXIDOREDUCTASES"/>
    <property type="match status" value="1"/>
</dbReference>
<dbReference type="PANTHER" id="PTHR22604:SF105">
    <property type="entry name" value="TRANS-1,2-DIHYDROBENZENE-1,2-DIOL DEHYDROGENASE"/>
    <property type="match status" value="1"/>
</dbReference>
<dbReference type="GO" id="GO:0000166">
    <property type="term" value="F:nucleotide binding"/>
    <property type="evidence" value="ECO:0007669"/>
    <property type="project" value="InterPro"/>
</dbReference>
<dbReference type="InterPro" id="IPR036291">
    <property type="entry name" value="NAD(P)-bd_dom_sf"/>
</dbReference>
<evidence type="ECO:0000256" key="2">
    <source>
        <dbReference type="ARBA" id="ARBA00023002"/>
    </source>
</evidence>
<dbReference type="Gene3D" id="3.40.50.720">
    <property type="entry name" value="NAD(P)-binding Rossmann-like Domain"/>
    <property type="match status" value="1"/>
</dbReference>
<keyword evidence="7" id="KW-1185">Reference proteome</keyword>